<dbReference type="PANTHER" id="PTHR33639:SF2">
    <property type="entry name" value="DUF393 DOMAIN-CONTAINING PROTEIN"/>
    <property type="match status" value="1"/>
</dbReference>
<evidence type="ECO:0000313" key="1">
    <source>
        <dbReference type="EMBL" id="CUV12770.1"/>
    </source>
</evidence>
<accession>A0A0S4TRT6</accession>
<evidence type="ECO:0000313" key="3">
    <source>
        <dbReference type="Proteomes" id="UP000310553"/>
    </source>
</evidence>
<dbReference type="GO" id="GO:0015035">
    <property type="term" value="F:protein-disulfide reductase activity"/>
    <property type="evidence" value="ECO:0007669"/>
    <property type="project" value="InterPro"/>
</dbReference>
<dbReference type="EMBL" id="CP039339">
    <property type="protein sequence ID" value="QCX48192.1"/>
    <property type="molecule type" value="Genomic_DNA"/>
</dbReference>
<proteinExistence type="predicted"/>
<dbReference type="Pfam" id="PF04134">
    <property type="entry name" value="DCC1-like"/>
    <property type="match status" value="1"/>
</dbReference>
<dbReference type="AlphaFoldDB" id="A0A0S4TRT6"/>
<organism evidence="1">
    <name type="scientific">Ralstonia solanacearum</name>
    <name type="common">Pseudomonas solanacearum</name>
    <dbReference type="NCBI Taxonomy" id="305"/>
    <lineage>
        <taxon>Bacteria</taxon>
        <taxon>Pseudomonadati</taxon>
        <taxon>Pseudomonadota</taxon>
        <taxon>Betaproteobacteria</taxon>
        <taxon>Burkholderiales</taxon>
        <taxon>Burkholderiaceae</taxon>
        <taxon>Ralstonia</taxon>
        <taxon>Ralstonia solanacearum species complex</taxon>
    </lineage>
</organism>
<dbReference type="PATRIC" id="fig|305.106.peg.373"/>
<reference evidence="2 3" key="2">
    <citation type="submission" date="2019-04" db="EMBL/GenBank/DDBJ databases">
        <title>Complete Genome of UW386 and Higher Quality Genome of UW700.</title>
        <authorList>
            <person name="Jacobs J."/>
            <person name="Perez A."/>
            <person name="Steidl O."/>
            <person name="Allen C."/>
        </authorList>
    </citation>
    <scope>NUCLEOTIDE SEQUENCE [LARGE SCALE GENOMIC DNA]</scope>
    <source>
        <strain evidence="2 3">UW386</strain>
    </source>
</reference>
<dbReference type="PANTHER" id="PTHR33639">
    <property type="entry name" value="THIOL-DISULFIDE OXIDOREDUCTASE DCC"/>
    <property type="match status" value="1"/>
</dbReference>
<protein>
    <submittedName>
        <fullName evidence="2">Thiol-disulfide oxidoreductase DCC family protein</fullName>
    </submittedName>
</protein>
<dbReference type="InterPro" id="IPR007263">
    <property type="entry name" value="DCC1-like"/>
</dbReference>
<dbReference type="InterPro" id="IPR052927">
    <property type="entry name" value="DCC_oxidoreductase"/>
</dbReference>
<dbReference type="Proteomes" id="UP000310553">
    <property type="component" value="Chromosome"/>
</dbReference>
<gene>
    <name evidence="2" type="ORF">E7Z57_03205</name>
    <name evidence="1" type="ORF">RUN39_v1_410042</name>
</gene>
<reference evidence="1" key="1">
    <citation type="submission" date="2015-10" db="EMBL/GenBank/DDBJ databases">
        <authorList>
            <person name="Gilbert D.G."/>
        </authorList>
    </citation>
    <scope>NUCLEOTIDE SEQUENCE</scope>
    <source>
        <strain evidence="1">Phyl III-seqv23</strain>
    </source>
</reference>
<name>A0A0S4TRT6_RALSL</name>
<sequence length="129" mass="14705">MIVVFDAQCLLCSGFTRFLLKHDRRGVLRFASMQGETGRALLRAAGVDPEHVDTVLFVRGGRTWRDSAAALRILHALGWPWRLAWLGWLAPLPIRDALYRCVARNRYRWFGRSDTCILPPPGAAQRFLD</sequence>
<dbReference type="EMBL" id="LN899819">
    <property type="protein sequence ID" value="CUV12770.1"/>
    <property type="molecule type" value="Genomic_DNA"/>
</dbReference>
<evidence type="ECO:0000313" key="2">
    <source>
        <dbReference type="EMBL" id="QCX48192.1"/>
    </source>
</evidence>